<protein>
    <submittedName>
        <fullName evidence="5">DNA polymerase-3 subunit epsilon</fullName>
    </submittedName>
</protein>
<dbReference type="CDD" id="cd06127">
    <property type="entry name" value="DEDDh"/>
    <property type="match status" value="1"/>
</dbReference>
<keyword evidence="6" id="KW-1185">Reference proteome</keyword>
<reference evidence="5 6" key="1">
    <citation type="submission" date="2018-07" db="EMBL/GenBank/DDBJ databases">
        <title>Genomic Encyclopedia of Type Strains, Phase IV (KMG-IV): sequencing the most valuable type-strain genomes for metagenomic binning, comparative biology and taxonomic classification.</title>
        <authorList>
            <person name="Goeker M."/>
        </authorList>
    </citation>
    <scope>NUCLEOTIDE SEQUENCE [LARGE SCALE GENOMIC DNA]</scope>
    <source>
        <strain evidence="5 6">DSM 27696</strain>
    </source>
</reference>
<evidence type="ECO:0000256" key="1">
    <source>
        <dbReference type="ARBA" id="ARBA00022722"/>
    </source>
</evidence>
<dbReference type="PANTHER" id="PTHR30231:SF4">
    <property type="entry name" value="PROTEIN NEN2"/>
    <property type="match status" value="1"/>
</dbReference>
<evidence type="ECO:0000256" key="2">
    <source>
        <dbReference type="ARBA" id="ARBA00022801"/>
    </source>
</evidence>
<dbReference type="InterPro" id="IPR036397">
    <property type="entry name" value="RNaseH_sf"/>
</dbReference>
<dbReference type="GO" id="GO:0003676">
    <property type="term" value="F:nucleic acid binding"/>
    <property type="evidence" value="ECO:0007669"/>
    <property type="project" value="InterPro"/>
</dbReference>
<dbReference type="Proteomes" id="UP000252585">
    <property type="component" value="Unassembled WGS sequence"/>
</dbReference>
<evidence type="ECO:0000313" key="6">
    <source>
        <dbReference type="Proteomes" id="UP000252585"/>
    </source>
</evidence>
<accession>A0A368Y2V7</accession>
<dbReference type="Pfam" id="PF00929">
    <property type="entry name" value="RNase_T"/>
    <property type="match status" value="1"/>
</dbReference>
<dbReference type="SMART" id="SM00479">
    <property type="entry name" value="EXOIII"/>
    <property type="match status" value="1"/>
</dbReference>
<dbReference type="PANTHER" id="PTHR30231">
    <property type="entry name" value="DNA POLYMERASE III SUBUNIT EPSILON"/>
    <property type="match status" value="1"/>
</dbReference>
<name>A0A368Y2V7_9BACI</name>
<proteinExistence type="predicted"/>
<organism evidence="5 6">
    <name type="scientific">Saliterribacillus persicus</name>
    <dbReference type="NCBI Taxonomy" id="930114"/>
    <lineage>
        <taxon>Bacteria</taxon>
        <taxon>Bacillati</taxon>
        <taxon>Bacillota</taxon>
        <taxon>Bacilli</taxon>
        <taxon>Bacillales</taxon>
        <taxon>Bacillaceae</taxon>
        <taxon>Saliterribacillus</taxon>
    </lineage>
</organism>
<keyword evidence="3" id="KW-0269">Exonuclease</keyword>
<dbReference type="Gene3D" id="3.30.420.10">
    <property type="entry name" value="Ribonuclease H-like superfamily/Ribonuclease H"/>
    <property type="match status" value="1"/>
</dbReference>
<dbReference type="InterPro" id="IPR013520">
    <property type="entry name" value="Ribonucl_H"/>
</dbReference>
<keyword evidence="1" id="KW-0540">Nuclease</keyword>
<evidence type="ECO:0000313" key="5">
    <source>
        <dbReference type="EMBL" id="RCW73157.1"/>
    </source>
</evidence>
<dbReference type="AlphaFoldDB" id="A0A368Y2V7"/>
<evidence type="ECO:0000259" key="4">
    <source>
        <dbReference type="SMART" id="SM00479"/>
    </source>
</evidence>
<dbReference type="SUPFAM" id="SSF53098">
    <property type="entry name" value="Ribonuclease H-like"/>
    <property type="match status" value="1"/>
</dbReference>
<dbReference type="GO" id="GO:0008408">
    <property type="term" value="F:3'-5' exonuclease activity"/>
    <property type="evidence" value="ECO:0007669"/>
    <property type="project" value="TreeGrafter"/>
</dbReference>
<dbReference type="NCBIfam" id="NF005836">
    <property type="entry name" value="PRK07740.1"/>
    <property type="match status" value="1"/>
</dbReference>
<feature type="domain" description="Exonuclease" evidence="4">
    <location>
        <begin position="53"/>
        <end position="222"/>
    </location>
</feature>
<dbReference type="InterPro" id="IPR012337">
    <property type="entry name" value="RNaseH-like_sf"/>
</dbReference>
<dbReference type="FunFam" id="3.30.420.10:FF:000045">
    <property type="entry name" value="3'-5' exonuclease DinG"/>
    <property type="match status" value="1"/>
</dbReference>
<dbReference type="GO" id="GO:0005829">
    <property type="term" value="C:cytosol"/>
    <property type="evidence" value="ECO:0007669"/>
    <property type="project" value="TreeGrafter"/>
</dbReference>
<evidence type="ECO:0000256" key="3">
    <source>
        <dbReference type="ARBA" id="ARBA00022839"/>
    </source>
</evidence>
<comment type="caution">
    <text evidence="5">The sequence shown here is derived from an EMBL/GenBank/DDBJ whole genome shotgun (WGS) entry which is preliminary data.</text>
</comment>
<dbReference type="EMBL" id="QPJJ01000004">
    <property type="protein sequence ID" value="RCW73157.1"/>
    <property type="molecule type" value="Genomic_DNA"/>
</dbReference>
<gene>
    <name evidence="5" type="ORF">DFR57_104155</name>
</gene>
<keyword evidence="2" id="KW-0378">Hydrolase</keyword>
<sequence>MNEMMQFIKQMSGRLNANDIANQTDAKKIAYMRNLQRELKQKDVLSIPFDELSVVVFDIETTGFYPYNGDRILSIGAVKMKGDQVLEDDLFYSTIYSAKGVPENIEELTGITASELLQAAPLPEVLREFFQFVQTDTLVAHHSAHEKQFMKHANWIALKSSFEHRIIDTSFLTKITEPELAMVSLDDFCSYYQIEIKRRHHALYDAMATARLWSENIKKVKAMGFENMKDIYTHLASQG</sequence>